<dbReference type="Pfam" id="PF07992">
    <property type="entry name" value="Pyr_redox_2"/>
    <property type="match status" value="1"/>
</dbReference>
<dbReference type="Proteomes" id="UP000219193">
    <property type="component" value="Unassembled WGS sequence"/>
</dbReference>
<dbReference type="AlphaFoldDB" id="A0A285X1W0"/>
<dbReference type="PANTHER" id="PTHR43014">
    <property type="entry name" value="MERCURIC REDUCTASE"/>
    <property type="match status" value="1"/>
</dbReference>
<comment type="cofactor">
    <cofactor evidence="4">
        <name>FAD</name>
        <dbReference type="ChEBI" id="CHEBI:57692"/>
    </cofactor>
    <text evidence="4">Binds 1 FAD per subunit.</text>
</comment>
<feature type="domain" description="FAD/NAD(P)-binding" evidence="7">
    <location>
        <begin position="5"/>
        <end position="320"/>
    </location>
</feature>
<keyword evidence="2" id="KW-0285">Flavoprotein</keyword>
<evidence type="ECO:0000256" key="1">
    <source>
        <dbReference type="ARBA" id="ARBA00007532"/>
    </source>
</evidence>
<sequence length="449" mass="48655">MMKQYDVIVIGSGMSGMTVANKCASKGLKVAVTDELPYGGTCALRGCDPKKIIIGATEVRDFAQRLAGKGIDTVPEVNWKDVMAFKQEFVNAMPGKIEKGYKHNDIDTYHGAARFLSNDSVEIESQVLKGDKIVIATGARSRTLTFEGGNYALTSTDFLNLKELPKSMIFIGGGYIAFEFAHIARRCGAEVTIVHRGPRPLENFDRDIVQHLSEATQKMGIKLVLETNVTGIKKETKGFTVVGEKNGSEVEFMAEAVFNSAGRVPHINDLDLKAGSVASNKRGIEVNEFLQSTANPNVYAAGDAADSNGLPLTPVAVYEGHIIASNIIKGNSRKAEYPPMPSVVFTLPPMASVGLTEEEAKKAGINVKVNSKAVPEWFNAKRLNTEEYAFKTIIDTESGTLVGAHLIGPGVEETINFFSLAIYKSIPVQDLKKMIYAYPTMGSDITSML</sequence>
<feature type="binding site" evidence="4">
    <location>
        <position position="303"/>
    </location>
    <ligand>
        <name>FAD</name>
        <dbReference type="ChEBI" id="CHEBI:57692"/>
    </ligand>
</feature>
<reference evidence="9" key="1">
    <citation type="submission" date="2017-09" db="EMBL/GenBank/DDBJ databases">
        <authorList>
            <person name="Varghese N."/>
            <person name="Submissions S."/>
        </authorList>
    </citation>
    <scope>NUCLEOTIDE SEQUENCE [LARGE SCALE GENOMIC DNA]</scope>
    <source>
        <strain evidence="9">CGMCC 1.12641</strain>
    </source>
</reference>
<keyword evidence="3 4" id="KW-0274">FAD</keyword>
<dbReference type="InterPro" id="IPR004099">
    <property type="entry name" value="Pyr_nucl-diS_OxRdtase_dimer"/>
</dbReference>
<dbReference type="GO" id="GO:0016491">
    <property type="term" value="F:oxidoreductase activity"/>
    <property type="evidence" value="ECO:0007669"/>
    <property type="project" value="InterPro"/>
</dbReference>
<dbReference type="PIRSF" id="PIRSF000350">
    <property type="entry name" value="Mercury_reductase_MerA"/>
    <property type="match status" value="1"/>
</dbReference>
<gene>
    <name evidence="8" type="ORF">SAMN06296241_0872</name>
</gene>
<evidence type="ECO:0000256" key="3">
    <source>
        <dbReference type="ARBA" id="ARBA00022827"/>
    </source>
</evidence>
<proteinExistence type="inferred from homology"/>
<dbReference type="EMBL" id="OCMF01000001">
    <property type="protein sequence ID" value="SOC79350.1"/>
    <property type="molecule type" value="Genomic_DNA"/>
</dbReference>
<evidence type="ECO:0000313" key="8">
    <source>
        <dbReference type="EMBL" id="SOC79350.1"/>
    </source>
</evidence>
<feature type="binding site" evidence="4">
    <location>
        <begin position="172"/>
        <end position="179"/>
    </location>
    <ligand>
        <name>NAD(+)</name>
        <dbReference type="ChEBI" id="CHEBI:57540"/>
    </ligand>
</feature>
<organism evidence="8 9">
    <name type="scientific">Salinimicrobium sediminis</name>
    <dbReference type="NCBI Taxonomy" id="1343891"/>
    <lineage>
        <taxon>Bacteria</taxon>
        <taxon>Pseudomonadati</taxon>
        <taxon>Bacteroidota</taxon>
        <taxon>Flavobacteriia</taxon>
        <taxon>Flavobacteriales</taxon>
        <taxon>Flavobacteriaceae</taxon>
        <taxon>Salinimicrobium</taxon>
    </lineage>
</organism>
<dbReference type="GO" id="GO:0000166">
    <property type="term" value="F:nucleotide binding"/>
    <property type="evidence" value="ECO:0007669"/>
    <property type="project" value="UniProtKB-KW"/>
</dbReference>
<evidence type="ECO:0000313" key="9">
    <source>
        <dbReference type="Proteomes" id="UP000219193"/>
    </source>
</evidence>
<feature type="binding site" evidence="4">
    <location>
        <position position="262"/>
    </location>
    <ligand>
        <name>NAD(+)</name>
        <dbReference type="ChEBI" id="CHEBI:57540"/>
    </ligand>
</feature>
<accession>A0A285X1W0</accession>
<dbReference type="InterPro" id="IPR023753">
    <property type="entry name" value="FAD/NAD-binding_dom"/>
</dbReference>
<feature type="domain" description="Pyridine nucleotide-disulphide oxidoreductase dimerisation" evidence="6">
    <location>
        <begin position="340"/>
        <end position="446"/>
    </location>
</feature>
<comment type="similarity">
    <text evidence="1">Belongs to the class-I pyridine nucleotide-disulfide oxidoreductase family.</text>
</comment>
<dbReference type="PANTHER" id="PTHR43014:SF5">
    <property type="entry name" value="GLUTATHIONE REDUCTASE (NADPH)"/>
    <property type="match status" value="1"/>
</dbReference>
<dbReference type="SUPFAM" id="SSF55424">
    <property type="entry name" value="FAD/NAD-linked reductases, dimerisation (C-terminal) domain"/>
    <property type="match status" value="1"/>
</dbReference>
<feature type="binding site" evidence="4">
    <location>
        <position position="51"/>
    </location>
    <ligand>
        <name>FAD</name>
        <dbReference type="ChEBI" id="CHEBI:57692"/>
    </ligand>
</feature>
<dbReference type="InterPro" id="IPR016156">
    <property type="entry name" value="FAD/NAD-linked_Rdtase_dimer_sf"/>
</dbReference>
<feature type="disulfide bond" description="Redox-active" evidence="5">
    <location>
        <begin position="42"/>
        <end position="47"/>
    </location>
</feature>
<evidence type="ECO:0000256" key="4">
    <source>
        <dbReference type="PIRSR" id="PIRSR000350-3"/>
    </source>
</evidence>
<evidence type="ECO:0000259" key="6">
    <source>
        <dbReference type="Pfam" id="PF02852"/>
    </source>
</evidence>
<evidence type="ECO:0000259" key="7">
    <source>
        <dbReference type="Pfam" id="PF07992"/>
    </source>
</evidence>
<dbReference type="SUPFAM" id="SSF51905">
    <property type="entry name" value="FAD/NAD(P)-binding domain"/>
    <property type="match status" value="1"/>
</dbReference>
<keyword evidence="4" id="KW-0547">Nucleotide-binding</keyword>
<evidence type="ECO:0000256" key="2">
    <source>
        <dbReference type="ARBA" id="ARBA00022630"/>
    </source>
</evidence>
<dbReference type="PRINTS" id="PR00411">
    <property type="entry name" value="PNDRDTASEI"/>
</dbReference>
<keyword evidence="4" id="KW-0520">NAD</keyword>
<dbReference type="Gene3D" id="3.30.390.30">
    <property type="match status" value="1"/>
</dbReference>
<dbReference type="Gene3D" id="3.50.50.60">
    <property type="entry name" value="FAD/NAD(P)-binding domain"/>
    <property type="match status" value="2"/>
</dbReference>
<dbReference type="InterPro" id="IPR036188">
    <property type="entry name" value="FAD/NAD-bd_sf"/>
</dbReference>
<name>A0A285X1W0_9FLAO</name>
<dbReference type="InterPro" id="IPR001100">
    <property type="entry name" value="Pyr_nuc-diS_OxRdtase"/>
</dbReference>
<dbReference type="Pfam" id="PF02852">
    <property type="entry name" value="Pyr_redox_dim"/>
    <property type="match status" value="1"/>
</dbReference>
<protein>
    <submittedName>
        <fullName evidence="8">Glutathione reductase (NADPH)</fullName>
    </submittedName>
</protein>
<keyword evidence="9" id="KW-1185">Reference proteome</keyword>
<dbReference type="PRINTS" id="PR00368">
    <property type="entry name" value="FADPNR"/>
</dbReference>
<evidence type="ECO:0000256" key="5">
    <source>
        <dbReference type="PIRSR" id="PIRSR000350-4"/>
    </source>
</evidence>